<evidence type="ECO:0000313" key="9">
    <source>
        <dbReference type="EMBL" id="GGF87544.1"/>
    </source>
</evidence>
<keyword evidence="10" id="KW-1185">Reference proteome</keyword>
<dbReference type="InterPro" id="IPR011995">
    <property type="entry name" value="OMPdecase_type-2"/>
</dbReference>
<dbReference type="InterPro" id="IPR018089">
    <property type="entry name" value="OMPdecase_AS"/>
</dbReference>
<organism evidence="9 10">
    <name type="scientific">Marinicella pacifica</name>
    <dbReference type="NCBI Taxonomy" id="1171543"/>
    <lineage>
        <taxon>Bacteria</taxon>
        <taxon>Pseudomonadati</taxon>
        <taxon>Pseudomonadota</taxon>
        <taxon>Gammaproteobacteria</taxon>
        <taxon>Lysobacterales</taxon>
        <taxon>Marinicellaceae</taxon>
        <taxon>Marinicella</taxon>
    </lineage>
</organism>
<dbReference type="NCBIfam" id="TIGR02127">
    <property type="entry name" value="pyrF_sub2"/>
    <property type="match status" value="1"/>
</dbReference>
<dbReference type="GO" id="GO:0004590">
    <property type="term" value="F:orotidine-5'-phosphate decarboxylase activity"/>
    <property type="evidence" value="ECO:0007669"/>
    <property type="project" value="UniProtKB-UniRule"/>
</dbReference>
<name>A0A917FJE2_9GAMM</name>
<sequence>MFIDKLEQRQRQVNSLLCVGLDPQPTKIEALGINLLPWLKNIIDATADHVCAFKPQIAHFSAMAAEQPLTDIIQYIHQNYPDIPVILDSKRGDIGSTAERYAEEAFGRYQADALTVNPYLGGDTLSPYTQYKDKGVVVLCKTSNQQSGQLQDLVLQSGQPLFLQVAQLAAQYWNNNQNILLVVGATYPEQLAAVRQQVGDMPLLIPGIGAQGGDLAATLEAGLRSDGLGLIISASRSVIYAGDGTDYAKQAEMAAEQLKMDINHFRTH</sequence>
<dbReference type="RefSeq" id="WP_229728224.1">
    <property type="nucleotide sequence ID" value="NZ_BAABJF010000032.1"/>
</dbReference>
<evidence type="ECO:0000256" key="5">
    <source>
        <dbReference type="ARBA" id="ARBA00023239"/>
    </source>
</evidence>
<evidence type="ECO:0000259" key="8">
    <source>
        <dbReference type="SMART" id="SM00934"/>
    </source>
</evidence>
<proteinExistence type="inferred from homology"/>
<dbReference type="InterPro" id="IPR001754">
    <property type="entry name" value="OMPdeCOase_dom"/>
</dbReference>
<dbReference type="Pfam" id="PF00215">
    <property type="entry name" value="OMPdecase"/>
    <property type="match status" value="1"/>
</dbReference>
<dbReference type="GO" id="GO:0006207">
    <property type="term" value="P:'de novo' pyrimidine nucleobase biosynthetic process"/>
    <property type="evidence" value="ECO:0007669"/>
    <property type="project" value="InterPro"/>
</dbReference>
<evidence type="ECO:0000256" key="3">
    <source>
        <dbReference type="ARBA" id="ARBA00022793"/>
    </source>
</evidence>
<comment type="similarity">
    <text evidence="2 7">Belongs to the OMP decarboxylase family. Type 2 subfamily.</text>
</comment>
<keyword evidence="5 7" id="KW-0456">Lyase</keyword>
<dbReference type="EMBL" id="BMEO01000002">
    <property type="protein sequence ID" value="GGF87544.1"/>
    <property type="molecule type" value="Genomic_DNA"/>
</dbReference>
<dbReference type="SUPFAM" id="SSF51366">
    <property type="entry name" value="Ribulose-phoshate binding barrel"/>
    <property type="match status" value="1"/>
</dbReference>
<comment type="catalytic activity">
    <reaction evidence="6 7">
        <text>orotidine 5'-phosphate + H(+) = UMP + CO2</text>
        <dbReference type="Rhea" id="RHEA:11596"/>
        <dbReference type="ChEBI" id="CHEBI:15378"/>
        <dbReference type="ChEBI" id="CHEBI:16526"/>
        <dbReference type="ChEBI" id="CHEBI:57538"/>
        <dbReference type="ChEBI" id="CHEBI:57865"/>
        <dbReference type="EC" id="4.1.1.23"/>
    </reaction>
</comment>
<dbReference type="EC" id="4.1.1.23" evidence="7"/>
<keyword evidence="3 7" id="KW-0210">Decarboxylase</keyword>
<evidence type="ECO:0000256" key="2">
    <source>
        <dbReference type="ARBA" id="ARBA00008847"/>
    </source>
</evidence>
<dbReference type="Gene3D" id="3.20.20.70">
    <property type="entry name" value="Aldolase class I"/>
    <property type="match status" value="1"/>
</dbReference>
<dbReference type="InterPro" id="IPR011060">
    <property type="entry name" value="RibuloseP-bd_barrel"/>
</dbReference>
<protein>
    <recommendedName>
        <fullName evidence="7">Orotidine 5'-phosphate decarboxylase</fullName>
        <ecNumber evidence="7">4.1.1.23</ecNumber>
    </recommendedName>
    <alternativeName>
        <fullName evidence="7">OMP decarboxylase</fullName>
        <shortName evidence="7">OMPDCase</shortName>
        <shortName evidence="7">OMPdecase</shortName>
    </alternativeName>
</protein>
<evidence type="ECO:0000256" key="4">
    <source>
        <dbReference type="ARBA" id="ARBA00022975"/>
    </source>
</evidence>
<dbReference type="PROSITE" id="PS00156">
    <property type="entry name" value="OMPDECASE"/>
    <property type="match status" value="1"/>
</dbReference>
<dbReference type="HAMAP" id="MF_01215">
    <property type="entry name" value="OMPdecase_type2"/>
    <property type="match status" value="1"/>
</dbReference>
<reference evidence="9" key="1">
    <citation type="journal article" date="2014" name="Int. J. Syst. Evol. Microbiol.">
        <title>Complete genome sequence of Corynebacterium casei LMG S-19264T (=DSM 44701T), isolated from a smear-ripened cheese.</title>
        <authorList>
            <consortium name="US DOE Joint Genome Institute (JGI-PGF)"/>
            <person name="Walter F."/>
            <person name="Albersmeier A."/>
            <person name="Kalinowski J."/>
            <person name="Ruckert C."/>
        </authorList>
    </citation>
    <scope>NUCLEOTIDE SEQUENCE</scope>
    <source>
        <strain evidence="9">CGMCC 1.12181</strain>
    </source>
</reference>
<feature type="domain" description="Orotidine 5'-phosphate decarboxylase" evidence="8">
    <location>
        <begin position="16"/>
        <end position="251"/>
    </location>
</feature>
<dbReference type="PANTHER" id="PTHR43375:SF1">
    <property type="entry name" value="OROTIDINE 5'-PHOSPHATE DECARBOXYLASE"/>
    <property type="match status" value="1"/>
</dbReference>
<evidence type="ECO:0000256" key="6">
    <source>
        <dbReference type="ARBA" id="ARBA00049157"/>
    </source>
</evidence>
<dbReference type="PANTHER" id="PTHR43375">
    <property type="entry name" value="OROTIDINE 5'-PHOSPHATE DECARBOXYLASE"/>
    <property type="match status" value="1"/>
</dbReference>
<evidence type="ECO:0000256" key="7">
    <source>
        <dbReference type="HAMAP-Rule" id="MF_01215"/>
    </source>
</evidence>
<evidence type="ECO:0000256" key="1">
    <source>
        <dbReference type="ARBA" id="ARBA00004861"/>
    </source>
</evidence>
<feature type="active site" description="Proton donor" evidence="7">
    <location>
        <position position="90"/>
    </location>
</feature>
<comment type="pathway">
    <text evidence="1 7">Pyrimidine metabolism; UMP biosynthesis via de novo pathway; UMP from orotate: step 2/2.</text>
</comment>
<dbReference type="CDD" id="cd04725">
    <property type="entry name" value="OMP_decarboxylase_like"/>
    <property type="match status" value="1"/>
</dbReference>
<dbReference type="SMART" id="SM00934">
    <property type="entry name" value="OMPdecase"/>
    <property type="match status" value="1"/>
</dbReference>
<dbReference type="GO" id="GO:0044205">
    <property type="term" value="P:'de novo' UMP biosynthetic process"/>
    <property type="evidence" value="ECO:0007669"/>
    <property type="project" value="UniProtKB-UniRule"/>
</dbReference>
<comment type="caution">
    <text evidence="9">The sequence shown here is derived from an EMBL/GenBank/DDBJ whole genome shotgun (WGS) entry which is preliminary data.</text>
</comment>
<evidence type="ECO:0000313" key="10">
    <source>
        <dbReference type="Proteomes" id="UP000605253"/>
    </source>
</evidence>
<dbReference type="AlphaFoldDB" id="A0A917FJE2"/>
<reference evidence="9" key="2">
    <citation type="submission" date="2020-09" db="EMBL/GenBank/DDBJ databases">
        <authorList>
            <person name="Sun Q."/>
            <person name="Zhou Y."/>
        </authorList>
    </citation>
    <scope>NUCLEOTIDE SEQUENCE</scope>
    <source>
        <strain evidence="9">CGMCC 1.12181</strain>
    </source>
</reference>
<dbReference type="InterPro" id="IPR013785">
    <property type="entry name" value="Aldolase_TIM"/>
</dbReference>
<accession>A0A917FJE2</accession>
<keyword evidence="4 7" id="KW-0665">Pyrimidine biosynthesis</keyword>
<gene>
    <name evidence="7 9" type="primary">pyrF</name>
    <name evidence="9" type="ORF">GCM10011365_05760</name>
</gene>
<dbReference type="Proteomes" id="UP000605253">
    <property type="component" value="Unassembled WGS sequence"/>
</dbReference>